<proteinExistence type="predicted"/>
<dbReference type="Proteomes" id="UP000535501">
    <property type="component" value="Unassembled WGS sequence"/>
</dbReference>
<protein>
    <submittedName>
        <fullName evidence="1">Uncharacterized protein</fullName>
    </submittedName>
</protein>
<evidence type="ECO:0000313" key="1">
    <source>
        <dbReference type="EMBL" id="MBB6182338.1"/>
    </source>
</evidence>
<comment type="caution">
    <text evidence="1">The sequence shown here is derived from an EMBL/GenBank/DDBJ whole genome shotgun (WGS) entry which is preliminary data.</text>
</comment>
<dbReference type="AlphaFoldDB" id="A0A7W9Z1J3"/>
<accession>A0A7W9Z1J3</accession>
<dbReference type="EMBL" id="JACHEJ010000027">
    <property type="protein sequence ID" value="MBB6182338.1"/>
    <property type="molecule type" value="Genomic_DNA"/>
</dbReference>
<evidence type="ECO:0000313" key="2">
    <source>
        <dbReference type="Proteomes" id="UP000535501"/>
    </source>
</evidence>
<reference evidence="1 2" key="1">
    <citation type="submission" date="2020-08" db="EMBL/GenBank/DDBJ databases">
        <title>Genomic Encyclopedia of Type Strains, Phase IV (KMG-IV): sequencing the most valuable type-strain genomes for metagenomic binning, comparative biology and taxonomic classification.</title>
        <authorList>
            <person name="Goeker M."/>
        </authorList>
    </citation>
    <scope>NUCLEOTIDE SEQUENCE [LARGE SCALE GENOMIC DNA]</scope>
    <source>
        <strain evidence="1 2">DSM 102134</strain>
    </source>
</reference>
<gene>
    <name evidence="1" type="ORF">HNQ75_004327</name>
</gene>
<sequence length="100" mass="11092">MNDINEKALDALGKAYTELLARQLISERAIQCLIRRMLHGAPDDVKEKELYSYFQAIRSAAAAHIGSSSFTNDEAIATIDKAIAVFEHDTRTAQQLPQNS</sequence>
<organism evidence="1 2">
    <name type="scientific">Pseudorhizobium flavum</name>
    <dbReference type="NCBI Taxonomy" id="1335061"/>
    <lineage>
        <taxon>Bacteria</taxon>
        <taxon>Pseudomonadati</taxon>
        <taxon>Pseudomonadota</taxon>
        <taxon>Alphaproteobacteria</taxon>
        <taxon>Hyphomicrobiales</taxon>
        <taxon>Rhizobiaceae</taxon>
        <taxon>Rhizobium/Agrobacterium group</taxon>
        <taxon>Pseudorhizobium</taxon>
    </lineage>
</organism>
<name>A0A7W9Z1J3_9HYPH</name>
<dbReference type="RefSeq" id="WP_077546309.1">
    <property type="nucleotide sequence ID" value="NZ_JACHEJ010000027.1"/>
</dbReference>
<keyword evidence="2" id="KW-1185">Reference proteome</keyword>